<keyword evidence="8" id="KW-0067">ATP-binding</keyword>
<dbReference type="PANTHER" id="PTHR12209">
    <property type="entry name" value="NON-SPECIFIC SERINE/THREONINE PROTEIN KINASE"/>
    <property type="match status" value="1"/>
</dbReference>
<evidence type="ECO:0000256" key="5">
    <source>
        <dbReference type="ARBA" id="ARBA00022694"/>
    </source>
</evidence>
<name>A0A832YYJ9_9CREN</name>
<feature type="domain" description="Protein kinase" evidence="11">
    <location>
        <begin position="30"/>
        <end position="250"/>
    </location>
</feature>
<dbReference type="EMBL" id="DQTV01000007">
    <property type="protein sequence ID" value="HIP56492.1"/>
    <property type="molecule type" value="Genomic_DNA"/>
</dbReference>
<dbReference type="PROSITE" id="PS00109">
    <property type="entry name" value="PROTEIN_KINASE_TYR"/>
    <property type="match status" value="1"/>
</dbReference>
<dbReference type="InterPro" id="IPR022495">
    <property type="entry name" value="Bud32"/>
</dbReference>
<dbReference type="GO" id="GO:0008033">
    <property type="term" value="P:tRNA processing"/>
    <property type="evidence" value="ECO:0007669"/>
    <property type="project" value="UniProtKB-KW"/>
</dbReference>
<proteinExistence type="inferred from homology"/>
<dbReference type="GO" id="GO:0005524">
    <property type="term" value="F:ATP binding"/>
    <property type="evidence" value="ECO:0007669"/>
    <property type="project" value="UniProtKB-KW"/>
</dbReference>
<dbReference type="AlphaFoldDB" id="A0A832YYJ9"/>
<comment type="catalytic activity">
    <reaction evidence="10">
        <text>L-seryl-[protein] + ATP = O-phospho-L-seryl-[protein] + ADP + H(+)</text>
        <dbReference type="Rhea" id="RHEA:17989"/>
        <dbReference type="Rhea" id="RHEA-COMP:9863"/>
        <dbReference type="Rhea" id="RHEA-COMP:11604"/>
        <dbReference type="ChEBI" id="CHEBI:15378"/>
        <dbReference type="ChEBI" id="CHEBI:29999"/>
        <dbReference type="ChEBI" id="CHEBI:30616"/>
        <dbReference type="ChEBI" id="CHEBI:83421"/>
        <dbReference type="ChEBI" id="CHEBI:456216"/>
        <dbReference type="EC" id="2.7.11.1"/>
    </reaction>
</comment>
<dbReference type="Pfam" id="PF01163">
    <property type="entry name" value="RIO1"/>
    <property type="match status" value="1"/>
</dbReference>
<keyword evidence="4" id="KW-0808">Transferase</keyword>
<comment type="caution">
    <text evidence="12">The sequence shown here is derived from an EMBL/GenBank/DDBJ whole genome shotgun (WGS) entry which is preliminary data.</text>
</comment>
<dbReference type="Proteomes" id="UP000605805">
    <property type="component" value="Unassembled WGS sequence"/>
</dbReference>
<protein>
    <recommendedName>
        <fullName evidence="2">non-specific serine/threonine protein kinase</fullName>
        <ecNumber evidence="2">2.7.11.1</ecNumber>
    </recommendedName>
</protein>
<evidence type="ECO:0000313" key="13">
    <source>
        <dbReference type="Proteomes" id="UP000605805"/>
    </source>
</evidence>
<reference evidence="12" key="1">
    <citation type="journal article" date="2020" name="ISME J.">
        <title>Gammaproteobacteria mediating utilization of methyl-, sulfur- and petroleum organic compounds in deep ocean hydrothermal plumes.</title>
        <authorList>
            <person name="Zhou Z."/>
            <person name="Liu Y."/>
            <person name="Pan J."/>
            <person name="Cron B.R."/>
            <person name="Toner B.M."/>
            <person name="Anantharaman K."/>
            <person name="Breier J.A."/>
            <person name="Dick G.J."/>
            <person name="Li M."/>
        </authorList>
    </citation>
    <scope>NUCLEOTIDE SEQUENCE</scope>
    <source>
        <strain evidence="12">SZUA-1435</strain>
    </source>
</reference>
<keyword evidence="7 12" id="KW-0418">Kinase</keyword>
<dbReference type="PANTHER" id="PTHR12209:SF0">
    <property type="entry name" value="EKC_KEOPS COMPLEX SUBUNIT TP53RK"/>
    <property type="match status" value="1"/>
</dbReference>
<keyword evidence="6" id="KW-0547">Nucleotide-binding</keyword>
<dbReference type="EC" id="2.7.11.1" evidence="2"/>
<dbReference type="NCBIfam" id="TIGR03724">
    <property type="entry name" value="arch_bud32"/>
    <property type="match status" value="1"/>
</dbReference>
<keyword evidence="3" id="KW-0723">Serine/threonine-protein kinase</keyword>
<evidence type="ECO:0000256" key="10">
    <source>
        <dbReference type="ARBA" id="ARBA00048679"/>
    </source>
</evidence>
<dbReference type="InterPro" id="IPR018934">
    <property type="entry name" value="RIO_dom"/>
</dbReference>
<dbReference type="GO" id="GO:0004674">
    <property type="term" value="F:protein serine/threonine kinase activity"/>
    <property type="evidence" value="ECO:0007669"/>
    <property type="project" value="UniProtKB-KW"/>
</dbReference>
<dbReference type="Gene3D" id="1.10.510.10">
    <property type="entry name" value="Transferase(Phosphotransferase) domain 1"/>
    <property type="match status" value="1"/>
</dbReference>
<organism evidence="12 13">
    <name type="scientific">Ignisphaera aggregans</name>
    <dbReference type="NCBI Taxonomy" id="334771"/>
    <lineage>
        <taxon>Archaea</taxon>
        <taxon>Thermoproteota</taxon>
        <taxon>Thermoprotei</taxon>
        <taxon>Desulfurococcales</taxon>
        <taxon>Desulfurococcaceae</taxon>
        <taxon>Ignisphaera</taxon>
    </lineage>
</organism>
<evidence type="ECO:0000256" key="4">
    <source>
        <dbReference type="ARBA" id="ARBA00022679"/>
    </source>
</evidence>
<dbReference type="InterPro" id="IPR011009">
    <property type="entry name" value="Kinase-like_dom_sf"/>
</dbReference>
<keyword evidence="5" id="KW-0819">tRNA processing</keyword>
<dbReference type="PROSITE" id="PS50011">
    <property type="entry name" value="PROTEIN_KINASE_DOM"/>
    <property type="match status" value="1"/>
</dbReference>
<evidence type="ECO:0000256" key="1">
    <source>
        <dbReference type="ARBA" id="ARBA00010630"/>
    </source>
</evidence>
<evidence type="ECO:0000256" key="8">
    <source>
        <dbReference type="ARBA" id="ARBA00022840"/>
    </source>
</evidence>
<comment type="catalytic activity">
    <reaction evidence="9">
        <text>L-threonyl-[protein] + ATP = O-phospho-L-threonyl-[protein] + ADP + H(+)</text>
        <dbReference type="Rhea" id="RHEA:46608"/>
        <dbReference type="Rhea" id="RHEA-COMP:11060"/>
        <dbReference type="Rhea" id="RHEA-COMP:11605"/>
        <dbReference type="ChEBI" id="CHEBI:15378"/>
        <dbReference type="ChEBI" id="CHEBI:30013"/>
        <dbReference type="ChEBI" id="CHEBI:30616"/>
        <dbReference type="ChEBI" id="CHEBI:61977"/>
        <dbReference type="ChEBI" id="CHEBI:456216"/>
        <dbReference type="EC" id="2.7.11.1"/>
    </reaction>
</comment>
<dbReference type="SMART" id="SM00220">
    <property type="entry name" value="S_TKc"/>
    <property type="match status" value="1"/>
</dbReference>
<evidence type="ECO:0000256" key="7">
    <source>
        <dbReference type="ARBA" id="ARBA00022777"/>
    </source>
</evidence>
<gene>
    <name evidence="12" type="ORF">EYH02_00245</name>
</gene>
<dbReference type="InterPro" id="IPR000719">
    <property type="entry name" value="Prot_kinase_dom"/>
</dbReference>
<sequence length="250" mass="28926">MEKVDDVLADLLSEDIVVITDRGVRKCRLLHQLKEVWRGAEAVIYRGKLLDMDVVVKWRFPKPYLPREFDEMMRRKRVIDEVKTSLRAYAAGIPVPLPLYADADRGVIVFQYIEGEVLRDVVDTLDTPTLCRVCKELGEYLGKLHEIGIVHGDYTTGNVIVHGERVYIIDFGLAMFSKRLDDHAIDVHIFFRSIESTHIGREETMKKCFIEGYTAIRKDVARVVLSKVDEIRKWGRYVAERKLRSVWMGS</sequence>
<dbReference type="SUPFAM" id="SSF56112">
    <property type="entry name" value="Protein kinase-like (PK-like)"/>
    <property type="match status" value="1"/>
</dbReference>
<evidence type="ECO:0000256" key="9">
    <source>
        <dbReference type="ARBA" id="ARBA00047899"/>
    </source>
</evidence>
<evidence type="ECO:0000256" key="2">
    <source>
        <dbReference type="ARBA" id="ARBA00012513"/>
    </source>
</evidence>
<comment type="similarity">
    <text evidence="1">Belongs to the protein kinase superfamily. BUD32 family.</text>
</comment>
<dbReference type="GO" id="GO:0005829">
    <property type="term" value="C:cytosol"/>
    <property type="evidence" value="ECO:0007669"/>
    <property type="project" value="TreeGrafter"/>
</dbReference>
<evidence type="ECO:0000313" key="12">
    <source>
        <dbReference type="EMBL" id="HIP56492.1"/>
    </source>
</evidence>
<dbReference type="NCBIfam" id="NF011463">
    <property type="entry name" value="PRK14879.1-4"/>
    <property type="match status" value="1"/>
</dbReference>
<evidence type="ECO:0000256" key="6">
    <source>
        <dbReference type="ARBA" id="ARBA00022741"/>
    </source>
</evidence>
<dbReference type="Gene3D" id="3.30.200.20">
    <property type="entry name" value="Phosphorylase Kinase, domain 1"/>
    <property type="match status" value="1"/>
</dbReference>
<evidence type="ECO:0000259" key="11">
    <source>
        <dbReference type="PROSITE" id="PS50011"/>
    </source>
</evidence>
<dbReference type="InterPro" id="IPR008266">
    <property type="entry name" value="Tyr_kinase_AS"/>
</dbReference>
<accession>A0A832YYJ9</accession>
<evidence type="ECO:0000256" key="3">
    <source>
        <dbReference type="ARBA" id="ARBA00022527"/>
    </source>
</evidence>